<feature type="region of interest" description="Disordered" evidence="1">
    <location>
        <begin position="1"/>
        <end position="24"/>
    </location>
</feature>
<dbReference type="AlphaFoldDB" id="A0A2K3LWU6"/>
<evidence type="ECO:0008006" key="4">
    <source>
        <dbReference type="Google" id="ProtNLM"/>
    </source>
</evidence>
<feature type="compositionally biased region" description="Low complexity" evidence="1">
    <location>
        <begin position="53"/>
        <end position="62"/>
    </location>
</feature>
<comment type="caution">
    <text evidence="2">The sequence shown here is derived from an EMBL/GenBank/DDBJ whole genome shotgun (WGS) entry which is preliminary data.</text>
</comment>
<feature type="region of interest" description="Disordered" evidence="1">
    <location>
        <begin position="41"/>
        <end position="85"/>
    </location>
</feature>
<feature type="compositionally biased region" description="Basic residues" evidence="1">
    <location>
        <begin position="256"/>
        <end position="266"/>
    </location>
</feature>
<protein>
    <recommendedName>
        <fullName evidence="4">Envelope-like protein</fullName>
    </recommendedName>
</protein>
<dbReference type="Proteomes" id="UP000236291">
    <property type="component" value="Unassembled WGS sequence"/>
</dbReference>
<evidence type="ECO:0000313" key="3">
    <source>
        <dbReference type="Proteomes" id="UP000236291"/>
    </source>
</evidence>
<reference evidence="2 3" key="1">
    <citation type="journal article" date="2014" name="Am. J. Bot.">
        <title>Genome assembly and annotation for red clover (Trifolium pratense; Fabaceae).</title>
        <authorList>
            <person name="Istvanek J."/>
            <person name="Jaros M."/>
            <person name="Krenek A."/>
            <person name="Repkova J."/>
        </authorList>
    </citation>
    <scope>NUCLEOTIDE SEQUENCE [LARGE SCALE GENOMIC DNA]</scope>
    <source>
        <strain evidence="3">cv. Tatra</strain>
        <tissue evidence="2">Young leaves</tissue>
    </source>
</reference>
<organism evidence="2 3">
    <name type="scientific">Trifolium pratense</name>
    <name type="common">Red clover</name>
    <dbReference type="NCBI Taxonomy" id="57577"/>
    <lineage>
        <taxon>Eukaryota</taxon>
        <taxon>Viridiplantae</taxon>
        <taxon>Streptophyta</taxon>
        <taxon>Embryophyta</taxon>
        <taxon>Tracheophyta</taxon>
        <taxon>Spermatophyta</taxon>
        <taxon>Magnoliopsida</taxon>
        <taxon>eudicotyledons</taxon>
        <taxon>Gunneridae</taxon>
        <taxon>Pentapetalae</taxon>
        <taxon>rosids</taxon>
        <taxon>fabids</taxon>
        <taxon>Fabales</taxon>
        <taxon>Fabaceae</taxon>
        <taxon>Papilionoideae</taxon>
        <taxon>50 kb inversion clade</taxon>
        <taxon>NPAAA clade</taxon>
        <taxon>Hologalegina</taxon>
        <taxon>IRL clade</taxon>
        <taxon>Trifolieae</taxon>
        <taxon>Trifolium</taxon>
    </lineage>
</organism>
<evidence type="ECO:0000256" key="1">
    <source>
        <dbReference type="SAM" id="MobiDB-lite"/>
    </source>
</evidence>
<sequence>MSSSQNPSPAKNDDTTPAYDSLPQQITIAYPISTVFPEEIMKTKKTTTKKSSKGSQSTSRASSDPKKAGKKSKSKSTPKAVHTMRELYLDSPVDSNVDLNAEASVSSKKNLSLEFDLTETLGLENPRSDEKLGKASLETPDVAIDDIGATSNANLESEMTFGEKIVSEQDAAYDATASAAHVDVCASIVPDSPDKSVLPDNEKCTETNIPGTPVTRAGITRRLRSSTGKDVATPSDTTKATFGPKKQWSKVTIASKSKKKILKRKTISSSDSDYEEDQDAEASPAASS</sequence>
<dbReference type="EMBL" id="ASHM01043167">
    <property type="protein sequence ID" value="PNX83008.1"/>
    <property type="molecule type" value="Genomic_DNA"/>
</dbReference>
<proteinExistence type="predicted"/>
<gene>
    <name evidence="2" type="ORF">L195_g039045</name>
</gene>
<feature type="region of interest" description="Disordered" evidence="1">
    <location>
        <begin position="191"/>
        <end position="288"/>
    </location>
</feature>
<accession>A0A2K3LWU6</accession>
<name>A0A2K3LWU6_TRIPR</name>
<feature type="compositionally biased region" description="Basic residues" evidence="1">
    <location>
        <begin position="43"/>
        <end position="52"/>
    </location>
</feature>
<evidence type="ECO:0000313" key="2">
    <source>
        <dbReference type="EMBL" id="PNX83008.1"/>
    </source>
</evidence>
<reference evidence="2 3" key="2">
    <citation type="journal article" date="2017" name="Front. Plant Sci.">
        <title>Gene Classification and Mining of Molecular Markers Useful in Red Clover (Trifolium pratense) Breeding.</title>
        <authorList>
            <person name="Istvanek J."/>
            <person name="Dluhosova J."/>
            <person name="Dluhos P."/>
            <person name="Patkova L."/>
            <person name="Nedelnik J."/>
            <person name="Repkova J."/>
        </authorList>
    </citation>
    <scope>NUCLEOTIDE SEQUENCE [LARGE SCALE GENOMIC DNA]</scope>
    <source>
        <strain evidence="3">cv. Tatra</strain>
        <tissue evidence="2">Young leaves</tissue>
    </source>
</reference>